<evidence type="ECO:0000256" key="1">
    <source>
        <dbReference type="ARBA" id="ARBA00022723"/>
    </source>
</evidence>
<dbReference type="CDD" id="cd00198">
    <property type="entry name" value="vWFA"/>
    <property type="match status" value="1"/>
</dbReference>
<evidence type="ECO:0000259" key="4">
    <source>
        <dbReference type="PROSITE" id="PS50948"/>
    </source>
</evidence>
<dbReference type="Pfam" id="PF00092">
    <property type="entry name" value="VWA"/>
    <property type="match status" value="1"/>
</dbReference>
<dbReference type="InterPro" id="IPR036465">
    <property type="entry name" value="vWFA_dom_sf"/>
</dbReference>
<dbReference type="Pfam" id="PF00024">
    <property type="entry name" value="PAN_1"/>
    <property type="match status" value="1"/>
</dbReference>
<evidence type="ECO:0000313" key="6">
    <source>
        <dbReference type="EMBL" id="CAH3042684.1"/>
    </source>
</evidence>
<dbReference type="InterPro" id="IPR012314">
    <property type="entry name" value="Pept_M12B_GON-ADAMTSs"/>
</dbReference>
<comment type="caution">
    <text evidence="6">The sequence shown here is derived from an EMBL/GenBank/DDBJ whole genome shotgun (WGS) entry which is preliminary data.</text>
</comment>
<evidence type="ECO:0000256" key="2">
    <source>
        <dbReference type="SAM" id="SignalP"/>
    </source>
</evidence>
<keyword evidence="2" id="KW-0732">Signal</keyword>
<evidence type="ECO:0000259" key="5">
    <source>
        <dbReference type="PROSITE" id="PS51046"/>
    </source>
</evidence>
<proteinExistence type="predicted"/>
<feature type="domain" description="GON" evidence="5">
    <location>
        <begin position="338"/>
        <end position="540"/>
    </location>
</feature>
<dbReference type="SMART" id="SM00327">
    <property type="entry name" value="VWA"/>
    <property type="match status" value="1"/>
</dbReference>
<feature type="signal peptide" evidence="2">
    <location>
        <begin position="1"/>
        <end position="22"/>
    </location>
</feature>
<dbReference type="Pfam" id="PF08685">
    <property type="entry name" value="GON"/>
    <property type="match status" value="1"/>
</dbReference>
<evidence type="ECO:0008006" key="8">
    <source>
        <dbReference type="Google" id="ProtNLM"/>
    </source>
</evidence>
<dbReference type="Gene3D" id="3.30.750.130">
    <property type="match status" value="1"/>
</dbReference>
<dbReference type="Gene3D" id="3.40.50.410">
    <property type="entry name" value="von Willebrand factor, type A domain"/>
    <property type="match status" value="1"/>
</dbReference>
<dbReference type="PANTHER" id="PTHR22588">
    <property type="entry name" value="VWFA DOMAIN-CONTAINING PROTEIN"/>
    <property type="match status" value="1"/>
</dbReference>
<organism evidence="6 7">
    <name type="scientific">Pocillopora meandrina</name>
    <dbReference type="NCBI Taxonomy" id="46732"/>
    <lineage>
        <taxon>Eukaryota</taxon>
        <taxon>Metazoa</taxon>
        <taxon>Cnidaria</taxon>
        <taxon>Anthozoa</taxon>
        <taxon>Hexacorallia</taxon>
        <taxon>Scleractinia</taxon>
        <taxon>Astrocoeniina</taxon>
        <taxon>Pocilloporidae</taxon>
        <taxon>Pocillopora</taxon>
    </lineage>
</organism>
<sequence>MWRKVCLFFSVGLLMAIVSADGQCRKETSISGMALEGFVFKKFSVTAIHECDISCEREIRCQSYNYVIGEKHCELNNRTKEARPENFQPDPARFYRVRLVDRAPLGSSPEVSAVSCREIKASEGKNVISKKYWLDLNGSGQAVLVYCDMEIEEKAVDLAFVIGASGAQATSVFARMVTILKNFVDEYAVSEDKTRVALVDYNGPAIAKVFFNDDYNKANFTSFVGSIPGPGGQPGTLSGAFTKVRDEVFTTQKGERPFAENILVVLTQGNFDENSSEIRNEITNFRSNAVKIIVFAITEEAGIDKWKKISSGINLIVTPEPSKDIEEAKKLPHAASKEFRSCVEVKAFGYFSDGHYLLHVSDGCKDPTRIYCHNMASSTPQEFITLESGTENNFAIVYAQRLQYPSGGCSGALQSTLYEDRGTTYFSKVRLDITTMKILSNVFTFAQTQEGKDISYGKAGDCYSSSNSSVCRKGQFKVDLRGTRLHVRDDVTWKVLVYPTSLTMQDYQKSHDGAVVSAKCGGWCGTCEPSGGFIILEPLCSIPAGRYKSCLS</sequence>
<protein>
    <recommendedName>
        <fullName evidence="8">VWFA domain-containing protein</fullName>
    </recommendedName>
</protein>
<dbReference type="EMBL" id="CALNXJ010000006">
    <property type="protein sequence ID" value="CAH3042684.1"/>
    <property type="molecule type" value="Genomic_DNA"/>
</dbReference>
<dbReference type="SUPFAM" id="SSF53300">
    <property type="entry name" value="vWA-like"/>
    <property type="match status" value="1"/>
</dbReference>
<dbReference type="PROSITE" id="PS51046">
    <property type="entry name" value="GON"/>
    <property type="match status" value="1"/>
</dbReference>
<accession>A0AAU9W334</accession>
<evidence type="ECO:0000259" key="3">
    <source>
        <dbReference type="PROSITE" id="PS50234"/>
    </source>
</evidence>
<keyword evidence="7" id="KW-1185">Reference proteome</keyword>
<feature type="domain" description="Apple" evidence="4">
    <location>
        <begin position="24"/>
        <end position="100"/>
    </location>
</feature>
<keyword evidence="1" id="KW-0479">Metal-binding</keyword>
<reference evidence="6 7" key="1">
    <citation type="submission" date="2022-05" db="EMBL/GenBank/DDBJ databases">
        <authorList>
            <consortium name="Genoscope - CEA"/>
            <person name="William W."/>
        </authorList>
    </citation>
    <scope>NUCLEOTIDE SEQUENCE [LARGE SCALE GENOMIC DNA]</scope>
</reference>
<dbReference type="InterPro" id="IPR002035">
    <property type="entry name" value="VWF_A"/>
</dbReference>
<dbReference type="PANTHER" id="PTHR22588:SF3">
    <property type="entry name" value="VWFA DOMAIN-CONTAINING PROTEIN"/>
    <property type="match status" value="1"/>
</dbReference>
<dbReference type="Proteomes" id="UP001159428">
    <property type="component" value="Unassembled WGS sequence"/>
</dbReference>
<dbReference type="InterPro" id="IPR003609">
    <property type="entry name" value="Pan_app"/>
</dbReference>
<dbReference type="PROSITE" id="PS50948">
    <property type="entry name" value="PAN"/>
    <property type="match status" value="1"/>
</dbReference>
<dbReference type="SUPFAM" id="SSF57414">
    <property type="entry name" value="Hairpin loop containing domain-like"/>
    <property type="match status" value="1"/>
</dbReference>
<dbReference type="Gene3D" id="3.50.4.10">
    <property type="entry name" value="Hepatocyte Growth Factor"/>
    <property type="match status" value="1"/>
</dbReference>
<name>A0AAU9W334_9CNID</name>
<dbReference type="GO" id="GO:0008270">
    <property type="term" value="F:zinc ion binding"/>
    <property type="evidence" value="ECO:0007669"/>
    <property type="project" value="InterPro"/>
</dbReference>
<evidence type="ECO:0000313" key="7">
    <source>
        <dbReference type="Proteomes" id="UP001159428"/>
    </source>
</evidence>
<gene>
    <name evidence="6" type="ORF">PMEA_00028957</name>
</gene>
<dbReference type="InterPro" id="IPR052229">
    <property type="entry name" value="Collagen-VI/PIF"/>
</dbReference>
<dbReference type="GO" id="GO:0004222">
    <property type="term" value="F:metalloendopeptidase activity"/>
    <property type="evidence" value="ECO:0007669"/>
    <property type="project" value="InterPro"/>
</dbReference>
<feature type="chain" id="PRO_5043560973" description="VWFA domain-containing protein" evidence="2">
    <location>
        <begin position="23"/>
        <end position="552"/>
    </location>
</feature>
<dbReference type="PROSITE" id="PS50234">
    <property type="entry name" value="VWFA"/>
    <property type="match status" value="1"/>
</dbReference>
<dbReference type="AlphaFoldDB" id="A0AAU9W334"/>
<feature type="domain" description="VWFA" evidence="3">
    <location>
        <begin position="157"/>
        <end position="335"/>
    </location>
</feature>